<gene>
    <name evidence="1" type="ORF">JFY71_04505</name>
</gene>
<sequence>MIPSQMLKGVLEDCVLEIISKDDLYGYLIVQELRDYGFEDMVEGTIYPILLRLEKKNLVTAEYRASELGPRRKYYHITEEGLKQLDNFYENWKELSQIINRILNSKEEEE</sequence>
<dbReference type="Proteomes" id="UP000595814">
    <property type="component" value="Chromosome"/>
</dbReference>
<name>A0AC61MSX6_9FIRM</name>
<evidence type="ECO:0000313" key="1">
    <source>
        <dbReference type="EMBL" id="QQK08799.1"/>
    </source>
</evidence>
<proteinExistence type="predicted"/>
<keyword evidence="2" id="KW-1185">Reference proteome</keyword>
<protein>
    <submittedName>
        <fullName evidence="1">PadR family transcriptional regulator</fullName>
    </submittedName>
</protein>
<organism evidence="1 2">
    <name type="scientific">Miniphocaeibacter halophilus</name>
    <dbReference type="NCBI Taxonomy" id="2931922"/>
    <lineage>
        <taxon>Bacteria</taxon>
        <taxon>Bacillati</taxon>
        <taxon>Bacillota</taxon>
        <taxon>Tissierellia</taxon>
        <taxon>Tissierellales</taxon>
        <taxon>Peptoniphilaceae</taxon>
        <taxon>Miniphocaeibacter</taxon>
    </lineage>
</organism>
<evidence type="ECO:0000313" key="2">
    <source>
        <dbReference type="Proteomes" id="UP000595814"/>
    </source>
</evidence>
<reference evidence="1 2" key="1">
    <citation type="journal article" date="2022" name="Int. J. Syst. Evol. Microbiol.">
        <title>Miniphocaeibacter halophilus sp. nov., an ammonium-tolerant acetate-producing bacterium isolated from a biogas system.</title>
        <authorList>
            <person name="Schnurer A."/>
            <person name="Singh A."/>
            <person name="Bi S."/>
            <person name="Qiao W."/>
            <person name="Westerholm M."/>
        </authorList>
    </citation>
    <scope>NUCLEOTIDE SEQUENCE [LARGE SCALE GENOMIC DNA]</scope>
    <source>
        <strain evidence="1 2">AMB_01</strain>
    </source>
</reference>
<dbReference type="EMBL" id="CP066744">
    <property type="protein sequence ID" value="QQK08799.1"/>
    <property type="molecule type" value="Genomic_DNA"/>
</dbReference>
<accession>A0AC61MSX6</accession>